<keyword evidence="1" id="KW-0175">Coiled coil</keyword>
<gene>
    <name evidence="2" type="ORF">AVEN_14475_1</name>
</gene>
<evidence type="ECO:0000256" key="1">
    <source>
        <dbReference type="SAM" id="Coils"/>
    </source>
</evidence>
<comment type="caution">
    <text evidence="2">The sequence shown here is derived from an EMBL/GenBank/DDBJ whole genome shotgun (WGS) entry which is preliminary data.</text>
</comment>
<protein>
    <submittedName>
        <fullName evidence="2">Uncharacterized protein</fullName>
    </submittedName>
</protein>
<evidence type="ECO:0000313" key="3">
    <source>
        <dbReference type="Proteomes" id="UP000499080"/>
    </source>
</evidence>
<organism evidence="2 3">
    <name type="scientific">Araneus ventricosus</name>
    <name type="common">Orbweaver spider</name>
    <name type="synonym">Epeira ventricosa</name>
    <dbReference type="NCBI Taxonomy" id="182803"/>
    <lineage>
        <taxon>Eukaryota</taxon>
        <taxon>Metazoa</taxon>
        <taxon>Ecdysozoa</taxon>
        <taxon>Arthropoda</taxon>
        <taxon>Chelicerata</taxon>
        <taxon>Arachnida</taxon>
        <taxon>Araneae</taxon>
        <taxon>Araneomorphae</taxon>
        <taxon>Entelegynae</taxon>
        <taxon>Araneoidea</taxon>
        <taxon>Araneidae</taxon>
        <taxon>Araneus</taxon>
    </lineage>
</organism>
<name>A0A4Y2K883_ARAVE</name>
<evidence type="ECO:0000313" key="2">
    <source>
        <dbReference type="EMBL" id="GBM98108.1"/>
    </source>
</evidence>
<reference evidence="2 3" key="1">
    <citation type="journal article" date="2019" name="Sci. Rep.">
        <title>Orb-weaving spider Araneus ventricosus genome elucidates the spidroin gene catalogue.</title>
        <authorList>
            <person name="Kono N."/>
            <person name="Nakamura H."/>
            <person name="Ohtoshi R."/>
            <person name="Moran D.A.P."/>
            <person name="Shinohara A."/>
            <person name="Yoshida Y."/>
            <person name="Fujiwara M."/>
            <person name="Mori M."/>
            <person name="Tomita M."/>
            <person name="Arakawa K."/>
        </authorList>
    </citation>
    <scope>NUCLEOTIDE SEQUENCE [LARGE SCALE GENOMIC DNA]</scope>
</reference>
<feature type="coiled-coil region" evidence="1">
    <location>
        <begin position="43"/>
        <end position="70"/>
    </location>
</feature>
<dbReference type="AlphaFoldDB" id="A0A4Y2K883"/>
<proteinExistence type="predicted"/>
<dbReference type="EMBL" id="BGPR01004293">
    <property type="protein sequence ID" value="GBM98108.1"/>
    <property type="molecule type" value="Genomic_DNA"/>
</dbReference>
<dbReference type="Proteomes" id="UP000499080">
    <property type="component" value="Unassembled WGS sequence"/>
</dbReference>
<accession>A0A4Y2K883</accession>
<sequence>MQEFLCNNFFEFFISLACSQYNDLQKANLKNYDLELKTINKDSEVSKTKIKDLELEVSALKAEVNTYETIRELFAKHSLHNDEERTLLAQDIARYLYDVVRYSEYRTIS</sequence>
<keyword evidence="3" id="KW-1185">Reference proteome</keyword>